<dbReference type="SUPFAM" id="SSF52540">
    <property type="entry name" value="P-loop containing nucleoside triphosphate hydrolases"/>
    <property type="match status" value="1"/>
</dbReference>
<protein>
    <submittedName>
        <fullName evidence="3">ATPase</fullName>
    </submittedName>
</protein>
<evidence type="ECO:0000313" key="3">
    <source>
        <dbReference type="EMBL" id="PWR71758.1"/>
    </source>
</evidence>
<dbReference type="Proteomes" id="UP000245934">
    <property type="component" value="Unassembled WGS sequence"/>
</dbReference>
<dbReference type="InterPro" id="IPR027417">
    <property type="entry name" value="P-loop_NTPase"/>
</dbReference>
<dbReference type="GO" id="GO:0005524">
    <property type="term" value="F:ATP binding"/>
    <property type="evidence" value="ECO:0007669"/>
    <property type="project" value="InterPro"/>
</dbReference>
<gene>
    <name evidence="3" type="ORF">DLD82_13490</name>
</gene>
<feature type="domain" description="ATPase AAA-3" evidence="1">
    <location>
        <begin position="45"/>
        <end position="174"/>
    </location>
</feature>
<dbReference type="RefSeq" id="WP_109941654.1">
    <property type="nucleotide sequence ID" value="NZ_CP176366.1"/>
</dbReference>
<reference evidence="3 4" key="1">
    <citation type="submission" date="2018-05" db="EMBL/GenBank/DDBJ databases">
        <title>Draft genome of Methanospirillum stamsii Pt1.</title>
        <authorList>
            <person name="Dueholm M.S."/>
            <person name="Nielsen P.H."/>
            <person name="Bakmann L.F."/>
            <person name="Otzen D.E."/>
        </authorList>
    </citation>
    <scope>NUCLEOTIDE SEQUENCE [LARGE SCALE GENOMIC DNA]</scope>
    <source>
        <strain evidence="3 4">Pt1</strain>
    </source>
</reference>
<dbReference type="OrthoDB" id="24581at2157"/>
<dbReference type="PANTHER" id="PTHR42759">
    <property type="entry name" value="MOXR FAMILY PROTEIN"/>
    <property type="match status" value="1"/>
</dbReference>
<dbReference type="PIRSF" id="PIRSF002849">
    <property type="entry name" value="AAA_ATPase_chaperone_MoxR_prd"/>
    <property type="match status" value="1"/>
</dbReference>
<evidence type="ECO:0000259" key="1">
    <source>
        <dbReference type="Pfam" id="PF07726"/>
    </source>
</evidence>
<dbReference type="GeneID" id="97610996"/>
<accession>A0A2V2N5H4</accession>
<comment type="caution">
    <text evidence="3">The sequence shown here is derived from an EMBL/GenBank/DDBJ whole genome shotgun (WGS) entry which is preliminary data.</text>
</comment>
<dbReference type="Gene3D" id="1.10.8.80">
    <property type="entry name" value="Magnesium chelatase subunit I, C-Terminal domain"/>
    <property type="match status" value="1"/>
</dbReference>
<dbReference type="InterPro" id="IPR041628">
    <property type="entry name" value="ChlI/MoxR_AAA_lid"/>
</dbReference>
<dbReference type="Pfam" id="PF07726">
    <property type="entry name" value="AAA_3"/>
    <property type="match status" value="1"/>
</dbReference>
<dbReference type="EMBL" id="QGMZ01000030">
    <property type="protein sequence ID" value="PWR71758.1"/>
    <property type="molecule type" value="Genomic_DNA"/>
</dbReference>
<dbReference type="Pfam" id="PF17863">
    <property type="entry name" value="AAA_lid_2"/>
    <property type="match status" value="1"/>
</dbReference>
<proteinExistence type="predicted"/>
<organism evidence="3 4">
    <name type="scientific">Methanospirillum stamsii</name>
    <dbReference type="NCBI Taxonomy" id="1277351"/>
    <lineage>
        <taxon>Archaea</taxon>
        <taxon>Methanobacteriati</taxon>
        <taxon>Methanobacteriota</taxon>
        <taxon>Stenosarchaea group</taxon>
        <taxon>Methanomicrobia</taxon>
        <taxon>Methanomicrobiales</taxon>
        <taxon>Methanospirillaceae</taxon>
        <taxon>Methanospirillum</taxon>
    </lineage>
</organism>
<evidence type="ECO:0000259" key="2">
    <source>
        <dbReference type="Pfam" id="PF17863"/>
    </source>
</evidence>
<name>A0A2V2N5H4_9EURY</name>
<dbReference type="Gene3D" id="3.40.50.300">
    <property type="entry name" value="P-loop containing nucleotide triphosphate hydrolases"/>
    <property type="match status" value="1"/>
</dbReference>
<dbReference type="GO" id="GO:0016887">
    <property type="term" value="F:ATP hydrolysis activity"/>
    <property type="evidence" value="ECO:0007669"/>
    <property type="project" value="InterPro"/>
</dbReference>
<dbReference type="InterPro" id="IPR011703">
    <property type="entry name" value="ATPase_AAA-3"/>
</dbReference>
<dbReference type="PANTHER" id="PTHR42759:SF1">
    <property type="entry name" value="MAGNESIUM-CHELATASE SUBUNIT CHLD"/>
    <property type="match status" value="1"/>
</dbReference>
<feature type="domain" description="ChlI/MoxR AAA lid" evidence="2">
    <location>
        <begin position="242"/>
        <end position="315"/>
    </location>
</feature>
<sequence length="322" mass="36229">MSDQNDSIQKIVDIHREVHEKVGEFIVGNKNLIDLILIGLLTEGHILIEGAPGTAKTSISKIISLITGCDFKRIQGAIDLQPMDMIGVNIYDSSTHDFVFRKGPIFTNILLTDELNRINPKSQSAFIEALSERQATVDGAVYPLPSPFIVIATQNPYELEGTFPLIEVQRDRFSFSTTTTFLGHEDELEIIRRASTGILEWDNYIQNIRPIIEHETLLSLIQSIKKITIQDPVHRYIRDIIMATRHHQDISLGASSRGSIAMVNGAKCLAALHGRDFVIPDDIKWLTPFVLLHRIYLTRNAEMDGVKVIDIIQEILETIEVP</sequence>
<dbReference type="AlphaFoldDB" id="A0A2V2N5H4"/>
<evidence type="ECO:0000313" key="4">
    <source>
        <dbReference type="Proteomes" id="UP000245934"/>
    </source>
</evidence>
<keyword evidence="4" id="KW-1185">Reference proteome</keyword>
<dbReference type="InterPro" id="IPR050764">
    <property type="entry name" value="CbbQ/NirQ/NorQ/GpvN"/>
</dbReference>